<evidence type="ECO:0000313" key="2">
    <source>
        <dbReference type="EMBL" id="QQM45101.1"/>
    </source>
</evidence>
<sequence>MTREDDQDMTAAAPAPDSSTTAPTPTGPLSQLIQDAIDTGKSLRDLGKVAIDPESGERISWQYFQKLIKNPPASAPSPVQMRAIAAALGKPYRRIQEATAKQWLQYEATELAGYGDEMRIIVAHLSGQPESEKRRWRMMIEAAEKAQRESDE</sequence>
<accession>A0A7T7L2F2</accession>
<feature type="compositionally biased region" description="Low complexity" evidence="1">
    <location>
        <begin position="10"/>
        <end position="28"/>
    </location>
</feature>
<reference evidence="2 3" key="1">
    <citation type="submission" date="2020-12" db="EMBL/GenBank/DDBJ databases">
        <title>A novel species.</title>
        <authorList>
            <person name="Li K."/>
        </authorList>
    </citation>
    <scope>NUCLEOTIDE SEQUENCE [LARGE SCALE GENOMIC DNA]</scope>
    <source>
        <strain evidence="2 3">ZYC-3</strain>
    </source>
</reference>
<proteinExistence type="predicted"/>
<evidence type="ECO:0000256" key="1">
    <source>
        <dbReference type="SAM" id="MobiDB-lite"/>
    </source>
</evidence>
<dbReference type="Proteomes" id="UP000595636">
    <property type="component" value="Chromosome"/>
</dbReference>
<protein>
    <submittedName>
        <fullName evidence="2">Uncharacterized protein</fullName>
    </submittedName>
</protein>
<keyword evidence="3" id="KW-1185">Reference proteome</keyword>
<dbReference type="AlphaFoldDB" id="A0A7T7L2F2"/>
<dbReference type="EMBL" id="CP066831">
    <property type="protein sequence ID" value="QQM45101.1"/>
    <property type="molecule type" value="Genomic_DNA"/>
</dbReference>
<dbReference type="RefSeq" id="WP_200399910.1">
    <property type="nucleotide sequence ID" value="NZ_CP066831.1"/>
</dbReference>
<organism evidence="2 3">
    <name type="scientific">Streptomyces liliifuscus</name>
    <dbReference type="NCBI Taxonomy" id="2797636"/>
    <lineage>
        <taxon>Bacteria</taxon>
        <taxon>Bacillati</taxon>
        <taxon>Actinomycetota</taxon>
        <taxon>Actinomycetes</taxon>
        <taxon>Kitasatosporales</taxon>
        <taxon>Streptomycetaceae</taxon>
        <taxon>Streptomyces</taxon>
    </lineage>
</organism>
<dbReference type="KEGG" id="slf:JEQ17_40700"/>
<name>A0A7T7L2F2_9ACTN</name>
<gene>
    <name evidence="2" type="ORF">JEQ17_40700</name>
</gene>
<evidence type="ECO:0000313" key="3">
    <source>
        <dbReference type="Proteomes" id="UP000595636"/>
    </source>
</evidence>
<feature type="region of interest" description="Disordered" evidence="1">
    <location>
        <begin position="1"/>
        <end position="31"/>
    </location>
</feature>